<evidence type="ECO:0000256" key="4">
    <source>
        <dbReference type="ARBA" id="ARBA00023136"/>
    </source>
</evidence>
<evidence type="ECO:0000256" key="3">
    <source>
        <dbReference type="ARBA" id="ARBA00022989"/>
    </source>
</evidence>
<gene>
    <name evidence="6" type="ORF">MNBD_PLANCTO03-895</name>
</gene>
<feature type="transmembrane region" description="Helical" evidence="5">
    <location>
        <begin position="57"/>
        <end position="78"/>
    </location>
</feature>
<evidence type="ECO:0008006" key="7">
    <source>
        <dbReference type="Google" id="ProtNLM"/>
    </source>
</evidence>
<feature type="transmembrane region" description="Helical" evidence="5">
    <location>
        <begin position="189"/>
        <end position="207"/>
    </location>
</feature>
<feature type="transmembrane region" description="Helical" evidence="5">
    <location>
        <begin position="136"/>
        <end position="155"/>
    </location>
</feature>
<sequence length="329" mass="35301">MSRDHPLADPLPQPVPSRPLALSLFKLARPHQWVKSAFVLIGPFYGLADTHRTLSEVLVPAILTAAAFALASSSCYVVNDLFDAEADRLHPRKCRRPIASGAVTPGVAWVFALGLLVATAMLVLMIPPTGGQSVRGLVALTIGLYVANVTAYSIWIKHIIIADVMGLSLGFVLRVMGGCAAVAISPSTWLLNCTFFLAMFLAFGKRLGERRTAGPNAAGVRAVQAAYTDDLLRMAVVVTAVATLLTYASYVQASEIFYTDPAAGNFNLLWLTILPATFGLFRCIVLLERGDYDDPTELAIRDRAFAASGLVFGVMTVLLIIFFRLGNGG</sequence>
<protein>
    <recommendedName>
        <fullName evidence="7">Decaprenyl-phosphate phosphoribosyltransferase</fullName>
    </recommendedName>
</protein>
<feature type="transmembrane region" description="Helical" evidence="5">
    <location>
        <begin position="162"/>
        <end position="183"/>
    </location>
</feature>
<dbReference type="GO" id="GO:0016765">
    <property type="term" value="F:transferase activity, transferring alkyl or aryl (other than methyl) groups"/>
    <property type="evidence" value="ECO:0007669"/>
    <property type="project" value="InterPro"/>
</dbReference>
<feature type="transmembrane region" description="Helical" evidence="5">
    <location>
        <begin position="98"/>
        <end position="124"/>
    </location>
</feature>
<keyword evidence="4 5" id="KW-0472">Membrane</keyword>
<keyword evidence="2 5" id="KW-0812">Transmembrane</keyword>
<dbReference type="Gene3D" id="1.10.357.140">
    <property type="entry name" value="UbiA prenyltransferase"/>
    <property type="match status" value="1"/>
</dbReference>
<dbReference type="CDD" id="cd13963">
    <property type="entry name" value="PT_UbiA_2"/>
    <property type="match status" value="1"/>
</dbReference>
<proteinExistence type="predicted"/>
<organism evidence="6">
    <name type="scientific">hydrothermal vent metagenome</name>
    <dbReference type="NCBI Taxonomy" id="652676"/>
    <lineage>
        <taxon>unclassified sequences</taxon>
        <taxon>metagenomes</taxon>
        <taxon>ecological metagenomes</taxon>
    </lineage>
</organism>
<feature type="transmembrane region" description="Helical" evidence="5">
    <location>
        <begin position="305"/>
        <end position="325"/>
    </location>
</feature>
<dbReference type="PANTHER" id="PTHR42723">
    <property type="entry name" value="CHLOROPHYLL SYNTHASE"/>
    <property type="match status" value="1"/>
</dbReference>
<evidence type="ECO:0000256" key="1">
    <source>
        <dbReference type="ARBA" id="ARBA00004141"/>
    </source>
</evidence>
<dbReference type="EMBL" id="UOGK01000562">
    <property type="protein sequence ID" value="VAX41562.1"/>
    <property type="molecule type" value="Genomic_DNA"/>
</dbReference>
<accession>A0A3B1DLG7</accession>
<dbReference type="InterPro" id="IPR044878">
    <property type="entry name" value="UbiA_sf"/>
</dbReference>
<feature type="transmembrane region" description="Helical" evidence="5">
    <location>
        <begin position="231"/>
        <end position="248"/>
    </location>
</feature>
<reference evidence="6" key="1">
    <citation type="submission" date="2018-06" db="EMBL/GenBank/DDBJ databases">
        <authorList>
            <person name="Zhirakovskaya E."/>
        </authorList>
    </citation>
    <scope>NUCLEOTIDE SEQUENCE</scope>
</reference>
<dbReference type="AlphaFoldDB" id="A0A3B1DLG7"/>
<dbReference type="Pfam" id="PF01040">
    <property type="entry name" value="UbiA"/>
    <property type="match status" value="1"/>
</dbReference>
<dbReference type="InterPro" id="IPR050475">
    <property type="entry name" value="Prenyltransferase_related"/>
</dbReference>
<evidence type="ECO:0000313" key="6">
    <source>
        <dbReference type="EMBL" id="VAX41562.1"/>
    </source>
</evidence>
<evidence type="ECO:0000256" key="5">
    <source>
        <dbReference type="SAM" id="Phobius"/>
    </source>
</evidence>
<evidence type="ECO:0000256" key="2">
    <source>
        <dbReference type="ARBA" id="ARBA00022692"/>
    </source>
</evidence>
<feature type="transmembrane region" description="Helical" evidence="5">
    <location>
        <begin position="268"/>
        <end position="285"/>
    </location>
</feature>
<name>A0A3B1DLG7_9ZZZZ</name>
<dbReference type="GO" id="GO:0016020">
    <property type="term" value="C:membrane"/>
    <property type="evidence" value="ECO:0007669"/>
    <property type="project" value="UniProtKB-SubCell"/>
</dbReference>
<dbReference type="PANTHER" id="PTHR42723:SF1">
    <property type="entry name" value="CHLOROPHYLL SYNTHASE, CHLOROPLASTIC"/>
    <property type="match status" value="1"/>
</dbReference>
<keyword evidence="3 5" id="KW-1133">Transmembrane helix</keyword>
<comment type="subcellular location">
    <subcellularLocation>
        <location evidence="1">Membrane</location>
        <topology evidence="1">Multi-pass membrane protein</topology>
    </subcellularLocation>
</comment>
<dbReference type="InterPro" id="IPR000537">
    <property type="entry name" value="UbiA_prenyltransferase"/>
</dbReference>